<dbReference type="Gene3D" id="1.25.40.620">
    <property type="match status" value="1"/>
</dbReference>
<keyword evidence="1" id="KW-0175">Coiled coil</keyword>
<protein>
    <submittedName>
        <fullName evidence="5">GUN4 domain-containing protein</fullName>
    </submittedName>
</protein>
<dbReference type="Gene3D" id="1.10.10.1770">
    <property type="entry name" value="Gun4-like"/>
    <property type="match status" value="1"/>
</dbReference>
<dbReference type="InterPro" id="IPR008629">
    <property type="entry name" value="GUN4-like"/>
</dbReference>
<evidence type="ECO:0000259" key="3">
    <source>
        <dbReference type="Pfam" id="PF00656"/>
    </source>
</evidence>
<dbReference type="GO" id="GO:0046906">
    <property type="term" value="F:tetrapyrrole binding"/>
    <property type="evidence" value="ECO:0007669"/>
    <property type="project" value="TreeGrafter"/>
</dbReference>
<sequence length="536" mass="60875">MAKYGLLIGASEYQSDKLKPLPGVVQDIKSMQRILQDPNIGGFAGVKLLENSASNAIQLEIERLFIKQCQEDDILLLYFSGHGFRDENGYLYFASHDTEIDEHSSPYTATAVSARFLQEQCMNRSKSKRQVLILDCCFSGAFAHRMSAREILPSIDKEIEQQLGGEGRAVLTSSTSAQVSFEDEGGGVYTRYLVEGIEKGAAADNNGMITVASLHEYAKRKVQSAQPAMKPEIFAVKEGYTICLAKAPVGDPELEYRKEVEECVKKGAFLVQDDRFSALGRRLLDRKQKQLNLAPPEKVTQIEQEVLQPIREFQQSLRDYEQDLRDVLEEKSVLNENDWELLKRIQQILKLRDEDVIPIHERLIPQQPPKPQPIQPNTPSQIDDLSSEKGIDYTKLRDLLAAQKWKEADYETYLVMLRAVGRKDKDWIRNEELLTFPCADLRTIDRLWVKYSNGRFGFSIQKKIYLQEGGKPDGKYYEEAWKKFGDRVGWRVKGNWISYSEVTFDTESPEGHLPWLVGGVWGLGGGGGSLLSHRDL</sequence>
<feature type="compositionally biased region" description="Pro residues" evidence="2">
    <location>
        <begin position="366"/>
        <end position="376"/>
    </location>
</feature>
<dbReference type="Pfam" id="PF05419">
    <property type="entry name" value="GUN4"/>
    <property type="match status" value="1"/>
</dbReference>
<dbReference type="NCBIfam" id="NF047832">
    <property type="entry name" value="caspase_w_EACC1"/>
    <property type="match status" value="1"/>
</dbReference>
<feature type="region of interest" description="Disordered" evidence="2">
    <location>
        <begin position="364"/>
        <end position="385"/>
    </location>
</feature>
<evidence type="ECO:0000313" key="5">
    <source>
        <dbReference type="EMBL" id="MDR9896139.1"/>
    </source>
</evidence>
<evidence type="ECO:0000313" key="6">
    <source>
        <dbReference type="Proteomes" id="UP000667802"/>
    </source>
</evidence>
<dbReference type="InterPro" id="IPR011600">
    <property type="entry name" value="Pept_C14_caspase"/>
</dbReference>
<dbReference type="InterPro" id="IPR029030">
    <property type="entry name" value="Caspase-like_dom_sf"/>
</dbReference>
<dbReference type="Pfam" id="PF00656">
    <property type="entry name" value="Peptidase_C14"/>
    <property type="match status" value="1"/>
</dbReference>
<dbReference type="SUPFAM" id="SSF140869">
    <property type="entry name" value="GUN4-like"/>
    <property type="match status" value="1"/>
</dbReference>
<reference evidence="6" key="1">
    <citation type="journal article" date="2021" name="Science">
        <title>Hunting the eagle killer: A cyanobacterial neurotoxin causes vacuolar myelinopathy.</title>
        <authorList>
            <person name="Breinlinger S."/>
            <person name="Phillips T.J."/>
            <person name="Haram B.N."/>
            <person name="Mares J."/>
            <person name="Martinez Yerena J.A."/>
            <person name="Hrouzek P."/>
            <person name="Sobotka R."/>
            <person name="Henderson W.M."/>
            <person name="Schmieder P."/>
            <person name="Williams S.M."/>
            <person name="Lauderdale J.D."/>
            <person name="Wilde H.D."/>
            <person name="Gerrin W."/>
            <person name="Kust A."/>
            <person name="Washington J.W."/>
            <person name="Wagner C."/>
            <person name="Geier B."/>
            <person name="Liebeke M."/>
            <person name="Enke H."/>
            <person name="Niedermeyer T.H.J."/>
            <person name="Wilde S.B."/>
        </authorList>
    </citation>
    <scope>NUCLEOTIDE SEQUENCE [LARGE SCALE GENOMIC DNA]</scope>
    <source>
        <strain evidence="6">Thurmond2011</strain>
    </source>
</reference>
<dbReference type="EMBL" id="JAALHA020000007">
    <property type="protein sequence ID" value="MDR9896139.1"/>
    <property type="molecule type" value="Genomic_DNA"/>
</dbReference>
<comment type="caution">
    <text evidence="5">The sequence shown here is derived from an EMBL/GenBank/DDBJ whole genome shotgun (WGS) entry which is preliminary data.</text>
</comment>
<gene>
    <name evidence="5" type="ORF">G7B40_016450</name>
</gene>
<keyword evidence="6" id="KW-1185">Reference proteome</keyword>
<dbReference type="AlphaFoldDB" id="A0AAP5I9C8"/>
<dbReference type="Proteomes" id="UP000667802">
    <property type="component" value="Unassembled WGS sequence"/>
</dbReference>
<feature type="domain" description="GUN4-like" evidence="4">
    <location>
        <begin position="387"/>
        <end position="515"/>
    </location>
</feature>
<organism evidence="5 6">
    <name type="scientific">Aetokthonos hydrillicola Thurmond2011</name>
    <dbReference type="NCBI Taxonomy" id="2712845"/>
    <lineage>
        <taxon>Bacteria</taxon>
        <taxon>Bacillati</taxon>
        <taxon>Cyanobacteriota</taxon>
        <taxon>Cyanophyceae</taxon>
        <taxon>Nostocales</taxon>
        <taxon>Hapalosiphonaceae</taxon>
        <taxon>Aetokthonos</taxon>
    </lineage>
</organism>
<accession>A0AAP5I9C8</accession>
<dbReference type="CDD" id="cd16383">
    <property type="entry name" value="GUN4"/>
    <property type="match status" value="1"/>
</dbReference>
<dbReference type="InterPro" id="IPR037215">
    <property type="entry name" value="GUN4-like_sf"/>
</dbReference>
<dbReference type="SUPFAM" id="SSF52129">
    <property type="entry name" value="Caspase-like"/>
    <property type="match status" value="1"/>
</dbReference>
<feature type="coiled-coil region" evidence="1">
    <location>
        <begin position="310"/>
        <end position="337"/>
    </location>
</feature>
<evidence type="ECO:0000256" key="2">
    <source>
        <dbReference type="SAM" id="MobiDB-lite"/>
    </source>
</evidence>
<feature type="domain" description="Peptidase C14 caspase" evidence="3">
    <location>
        <begin position="4"/>
        <end position="230"/>
    </location>
</feature>
<dbReference type="RefSeq" id="WP_243902916.1">
    <property type="nucleotide sequence ID" value="NZ_JAALHA020000007.1"/>
</dbReference>
<dbReference type="GO" id="GO:0004197">
    <property type="term" value="F:cysteine-type endopeptidase activity"/>
    <property type="evidence" value="ECO:0007669"/>
    <property type="project" value="InterPro"/>
</dbReference>
<evidence type="ECO:0000259" key="4">
    <source>
        <dbReference type="Pfam" id="PF05419"/>
    </source>
</evidence>
<dbReference type="GO" id="GO:0006508">
    <property type="term" value="P:proteolysis"/>
    <property type="evidence" value="ECO:0007669"/>
    <property type="project" value="InterPro"/>
</dbReference>
<name>A0AAP5I9C8_9CYAN</name>
<proteinExistence type="predicted"/>
<evidence type="ECO:0000256" key="1">
    <source>
        <dbReference type="SAM" id="Coils"/>
    </source>
</evidence>
<dbReference type="Gene3D" id="3.40.50.1460">
    <property type="match status" value="1"/>
</dbReference>
<dbReference type="PANTHER" id="PTHR34800:SF1">
    <property type="entry name" value="TETRAPYRROLE-BINDING PROTEIN, CHLOROPLASTIC"/>
    <property type="match status" value="1"/>
</dbReference>
<dbReference type="PANTHER" id="PTHR34800">
    <property type="entry name" value="TETRAPYRROLE-BINDING PROTEIN, CHLOROPLASTIC"/>
    <property type="match status" value="1"/>
</dbReference>